<dbReference type="GO" id="GO:0016705">
    <property type="term" value="F:oxidoreductase activity, acting on paired donors, with incorporation or reduction of molecular oxygen"/>
    <property type="evidence" value="ECO:0007669"/>
    <property type="project" value="InterPro"/>
</dbReference>
<dbReference type="GO" id="GO:0020037">
    <property type="term" value="F:heme binding"/>
    <property type="evidence" value="ECO:0007669"/>
    <property type="project" value="InterPro"/>
</dbReference>
<dbReference type="Proteomes" id="UP000030672">
    <property type="component" value="Unassembled WGS sequence"/>
</dbReference>
<keyword evidence="2" id="KW-1185">Reference proteome</keyword>
<dbReference type="HOGENOM" id="CLU_3037802_0_0_1"/>
<name>A0A074W4E9_AURM1</name>
<evidence type="ECO:0008006" key="3">
    <source>
        <dbReference type="Google" id="ProtNLM"/>
    </source>
</evidence>
<dbReference type="GO" id="GO:0004497">
    <property type="term" value="F:monooxygenase activity"/>
    <property type="evidence" value="ECO:0007669"/>
    <property type="project" value="InterPro"/>
</dbReference>
<dbReference type="AlphaFoldDB" id="A0A074W4E9"/>
<dbReference type="Gene3D" id="1.10.630.10">
    <property type="entry name" value="Cytochrome P450"/>
    <property type="match status" value="1"/>
</dbReference>
<reference evidence="1 2" key="1">
    <citation type="journal article" date="2014" name="BMC Genomics">
        <title>Genome sequencing of four Aureobasidium pullulans varieties: biotechnological potential, stress tolerance, and description of new species.</title>
        <authorList>
            <person name="Gostin Ar C."/>
            <person name="Ohm R.A."/>
            <person name="Kogej T."/>
            <person name="Sonjak S."/>
            <person name="Turk M."/>
            <person name="Zajc J."/>
            <person name="Zalar P."/>
            <person name="Grube M."/>
            <person name="Sun H."/>
            <person name="Han J."/>
            <person name="Sharma A."/>
            <person name="Chiniquy J."/>
            <person name="Ngan C.Y."/>
            <person name="Lipzen A."/>
            <person name="Barry K."/>
            <person name="Grigoriev I.V."/>
            <person name="Gunde-Cimerman N."/>
        </authorList>
    </citation>
    <scope>NUCLEOTIDE SEQUENCE [LARGE SCALE GENOMIC DNA]</scope>
    <source>
        <strain evidence="1 2">CBS 110374</strain>
    </source>
</reference>
<evidence type="ECO:0000313" key="1">
    <source>
        <dbReference type="EMBL" id="KEQ57466.1"/>
    </source>
</evidence>
<dbReference type="InterPro" id="IPR036396">
    <property type="entry name" value="Cyt_P450_sf"/>
</dbReference>
<dbReference type="RefSeq" id="XP_040874490.1">
    <property type="nucleotide sequence ID" value="XM_041019251.1"/>
</dbReference>
<gene>
    <name evidence="1" type="ORF">M437DRAFT_33544</name>
</gene>
<feature type="non-terminal residue" evidence="1">
    <location>
        <position position="55"/>
    </location>
</feature>
<dbReference type="EMBL" id="KL584944">
    <property type="protein sequence ID" value="KEQ57466.1"/>
    <property type="molecule type" value="Genomic_DNA"/>
</dbReference>
<sequence>MRDPETFGDQADKFDPSRWLKSDMKDLQRMDDCLRLAFGSGMSECLGRRTAFLEM</sequence>
<accession>A0A074W4E9</accession>
<dbReference type="InterPro" id="IPR001128">
    <property type="entry name" value="Cyt_P450"/>
</dbReference>
<dbReference type="GO" id="GO:0005506">
    <property type="term" value="F:iron ion binding"/>
    <property type="evidence" value="ECO:0007669"/>
    <property type="project" value="InterPro"/>
</dbReference>
<proteinExistence type="predicted"/>
<protein>
    <recommendedName>
        <fullName evidence="3">Cytochrome P450</fullName>
    </recommendedName>
</protein>
<dbReference type="SUPFAM" id="SSF48264">
    <property type="entry name" value="Cytochrome P450"/>
    <property type="match status" value="1"/>
</dbReference>
<organism evidence="1 2">
    <name type="scientific">Aureobasidium melanogenum (strain CBS 110374)</name>
    <name type="common">Aureobasidium pullulans var. melanogenum</name>
    <dbReference type="NCBI Taxonomy" id="1043003"/>
    <lineage>
        <taxon>Eukaryota</taxon>
        <taxon>Fungi</taxon>
        <taxon>Dikarya</taxon>
        <taxon>Ascomycota</taxon>
        <taxon>Pezizomycotina</taxon>
        <taxon>Dothideomycetes</taxon>
        <taxon>Dothideomycetidae</taxon>
        <taxon>Dothideales</taxon>
        <taxon>Saccotheciaceae</taxon>
        <taxon>Aureobasidium</taxon>
    </lineage>
</organism>
<dbReference type="GeneID" id="63912624"/>
<dbReference type="Pfam" id="PF00067">
    <property type="entry name" value="p450"/>
    <property type="match status" value="1"/>
</dbReference>
<evidence type="ECO:0000313" key="2">
    <source>
        <dbReference type="Proteomes" id="UP000030672"/>
    </source>
</evidence>